<organism evidence="2 3">
    <name type="scientific">Paenibacillus radicis</name>
    <name type="common">ex Gao et al. 2016</name>
    <dbReference type="NCBI Taxonomy" id="1737354"/>
    <lineage>
        <taxon>Bacteria</taxon>
        <taxon>Bacillati</taxon>
        <taxon>Bacillota</taxon>
        <taxon>Bacilli</taxon>
        <taxon>Bacillales</taxon>
        <taxon>Paenibacillaceae</taxon>
        <taxon>Paenibacillus</taxon>
    </lineage>
</organism>
<gene>
    <name evidence="2" type="ORF">GCM10010918_04300</name>
</gene>
<protein>
    <submittedName>
        <fullName evidence="2">Uncharacterized protein</fullName>
    </submittedName>
</protein>
<evidence type="ECO:0000313" key="3">
    <source>
        <dbReference type="Proteomes" id="UP000600247"/>
    </source>
</evidence>
<proteinExistence type="predicted"/>
<keyword evidence="1" id="KW-1133">Transmembrane helix</keyword>
<evidence type="ECO:0000256" key="1">
    <source>
        <dbReference type="SAM" id="Phobius"/>
    </source>
</evidence>
<dbReference type="RefSeq" id="WP_188887284.1">
    <property type="nucleotide sequence ID" value="NZ_BMHY01000001.1"/>
</dbReference>
<keyword evidence="1" id="KW-0812">Transmembrane</keyword>
<dbReference type="InterPro" id="IPR043751">
    <property type="entry name" value="DUF5696"/>
</dbReference>
<reference evidence="2 3" key="1">
    <citation type="journal article" date="2014" name="Int. J. Syst. Evol. Microbiol.">
        <title>Complete genome sequence of Corynebacterium casei LMG S-19264T (=DSM 44701T), isolated from a smear-ripened cheese.</title>
        <authorList>
            <consortium name="US DOE Joint Genome Institute (JGI-PGF)"/>
            <person name="Walter F."/>
            <person name="Albersmeier A."/>
            <person name="Kalinowski J."/>
            <person name="Ruckert C."/>
        </authorList>
    </citation>
    <scope>NUCLEOTIDE SEQUENCE [LARGE SCALE GENOMIC DNA]</scope>
    <source>
        <strain evidence="2 3">CGMCC 1.15286</strain>
    </source>
</reference>
<sequence length="744" mass="83512">MANFIKRLSLRVKLVSSIVLAIVLVIVIVQLVKKDEVTPAQAMIKTGIEKLTPDRAAVLAGQEWKPSSAGADGFAEALSNADYTLYVDPVTTQVAVADKRSGFRWTSNPPKEKLAEEKVKGTLLTNLQSPFVLTYVRTQGKDQTIREVTNALDPKLKKSISANENLVQVTYSLPDKNLSFSIQYELTKEGLKARIPTDGIKEEGEYAVFSIELLPYFGAASATEDGYLFVPDGPGGLIKFEKERAGVSRGYSHQVYGLELTNAGNWSRSGERRENIAYPVFGVKRGNNAFVAVLTKGGDSANISAMPPGLKSTFYNIFSGQIYREEYLYRMSRLAAPMKAIQKERLQTDREVEYRFLNGKDADYVGMAKSYRSYLEQASKLGEAMKPVEHVPLTLRLMGGNFTEAYSRIQYVAATTFPQATEIANTLYDRGVKNMDIIYYGWQSKGDYDLYKRFPIEPKLGGESAARDFISEMRKKDVDVMFEDDFVWMNQDNSELSGKNNGIRGIDGTVYIDEGWFINKPERTVAMAYETIDKLKDIGVSGILYNWVGEMVFHDYDKSLIGTRENTISVYEGLLKYTQKTLGHAGVYRGNDYTVAGSNIIVGMPSESSYDFMVDETVPFYPIAVHGHTAYTFGDGNLRNDVEEEFLKAIEYGATPSFFLTHDESRKLKYTASGYLFSSQYDKWTDRILQEYEAFDSLSGLYAQRIDNHEKLSKDVFATTYEDGTRVVVDYGRKTFYVEKGVGA</sequence>
<dbReference type="Proteomes" id="UP000600247">
    <property type="component" value="Unassembled WGS sequence"/>
</dbReference>
<dbReference type="EMBL" id="BMHY01000001">
    <property type="protein sequence ID" value="GGG54598.1"/>
    <property type="molecule type" value="Genomic_DNA"/>
</dbReference>
<keyword evidence="3" id="KW-1185">Reference proteome</keyword>
<keyword evidence="1" id="KW-0472">Membrane</keyword>
<accession>A0A917LSA1</accession>
<dbReference type="Pfam" id="PF18952">
    <property type="entry name" value="DUF5696"/>
    <property type="match status" value="1"/>
</dbReference>
<comment type="caution">
    <text evidence="2">The sequence shown here is derived from an EMBL/GenBank/DDBJ whole genome shotgun (WGS) entry which is preliminary data.</text>
</comment>
<feature type="transmembrane region" description="Helical" evidence="1">
    <location>
        <begin position="12"/>
        <end position="32"/>
    </location>
</feature>
<name>A0A917LSA1_9BACL</name>
<evidence type="ECO:0000313" key="2">
    <source>
        <dbReference type="EMBL" id="GGG54598.1"/>
    </source>
</evidence>
<dbReference type="AlphaFoldDB" id="A0A917LSA1"/>